<accession>A0A6J7V3Q0</accession>
<proteinExistence type="inferred from homology"/>
<evidence type="ECO:0000313" key="4">
    <source>
        <dbReference type="EMBL" id="CAB4841101.1"/>
    </source>
</evidence>
<dbReference type="InterPro" id="IPR051910">
    <property type="entry name" value="ComF/GntX_DNA_util-trans"/>
</dbReference>
<evidence type="ECO:0000256" key="2">
    <source>
        <dbReference type="SAM" id="MobiDB-lite"/>
    </source>
</evidence>
<feature type="region of interest" description="Disordered" evidence="2">
    <location>
        <begin position="210"/>
        <end position="233"/>
    </location>
</feature>
<evidence type="ECO:0000313" key="5">
    <source>
        <dbReference type="EMBL" id="CAB5071418.1"/>
    </source>
</evidence>
<dbReference type="EMBL" id="CAFBRC010000005">
    <property type="protein sequence ID" value="CAB5071418.1"/>
    <property type="molecule type" value="Genomic_DNA"/>
</dbReference>
<evidence type="ECO:0000313" key="3">
    <source>
        <dbReference type="EMBL" id="CAB4685736.1"/>
    </source>
</evidence>
<dbReference type="AlphaFoldDB" id="A0A6J7V3Q0"/>
<dbReference type="CDD" id="cd06223">
    <property type="entry name" value="PRTases_typeI"/>
    <property type="match status" value="1"/>
</dbReference>
<dbReference type="InterPro" id="IPR029057">
    <property type="entry name" value="PRTase-like"/>
</dbReference>
<evidence type="ECO:0000256" key="1">
    <source>
        <dbReference type="ARBA" id="ARBA00008007"/>
    </source>
</evidence>
<comment type="similarity">
    <text evidence="1">Belongs to the ComF/GntX family.</text>
</comment>
<name>A0A6J7V3Q0_9ZZZZ</name>
<dbReference type="PANTHER" id="PTHR47505:SF1">
    <property type="entry name" value="DNA UTILIZATION PROTEIN YHGH"/>
    <property type="match status" value="1"/>
</dbReference>
<dbReference type="PANTHER" id="PTHR47505">
    <property type="entry name" value="DNA UTILIZATION PROTEIN YHGH"/>
    <property type="match status" value="1"/>
</dbReference>
<dbReference type="EMBL" id="CAEZXN010000003">
    <property type="protein sequence ID" value="CAB4685736.1"/>
    <property type="molecule type" value="Genomic_DNA"/>
</dbReference>
<reference evidence="5" key="1">
    <citation type="submission" date="2020-05" db="EMBL/GenBank/DDBJ databases">
        <authorList>
            <person name="Chiriac C."/>
            <person name="Salcher M."/>
            <person name="Ghai R."/>
            <person name="Kavagutti S V."/>
        </authorList>
    </citation>
    <scope>NUCLEOTIDE SEQUENCE</scope>
</reference>
<organism evidence="5">
    <name type="scientific">freshwater metagenome</name>
    <dbReference type="NCBI Taxonomy" id="449393"/>
    <lineage>
        <taxon>unclassified sequences</taxon>
        <taxon>metagenomes</taxon>
        <taxon>ecological metagenomes</taxon>
    </lineage>
</organism>
<dbReference type="EMBL" id="CAFBAA010000004">
    <property type="protein sequence ID" value="CAB4841101.1"/>
    <property type="molecule type" value="Genomic_DNA"/>
</dbReference>
<dbReference type="SUPFAM" id="SSF53271">
    <property type="entry name" value="PRTase-like"/>
    <property type="match status" value="1"/>
</dbReference>
<protein>
    <submittedName>
        <fullName evidence="5">Unannotated protein</fullName>
    </submittedName>
</protein>
<dbReference type="Gene3D" id="3.40.50.2020">
    <property type="match status" value="1"/>
</dbReference>
<dbReference type="InterPro" id="IPR000836">
    <property type="entry name" value="PRTase_dom"/>
</dbReference>
<gene>
    <name evidence="3" type="ORF">UFOPK2423_00246</name>
    <name evidence="4" type="ORF">UFOPK3266_00310</name>
    <name evidence="5" type="ORF">UFOPK4367_00131</name>
</gene>
<sequence>MVFEFLLPLTCLHCRRPSRFSLCEVCVAPFHDVPRCVAHVSGIPLWVTAYYGGSVRRAIVAYKEEGVTSLRKPLSFAIANGIAHFAQEYPDLVVVPIPSRIQALRSRGEDAIGELAVAGARAAGLPASAVQRMIRMSPLVRDQGGLGAAARRRNMTGALKLSPALVARSRARLVLIDDVVTTGETVRAAIALFPPEKVVGVVAIALVAPPTRASGGSPPGDGGSAHRLRWRPQ</sequence>